<comment type="subcellular location">
    <subcellularLocation>
        <location evidence="1">Membrane</location>
    </subcellularLocation>
</comment>
<dbReference type="EMBL" id="JANCYU010000047">
    <property type="protein sequence ID" value="KAK4527042.1"/>
    <property type="molecule type" value="Genomic_DNA"/>
</dbReference>
<feature type="region of interest" description="Disordered" evidence="6">
    <location>
        <begin position="1"/>
        <end position="43"/>
    </location>
</feature>
<proteinExistence type="inferred from homology"/>
<keyword evidence="4" id="KW-0813">Transport</keyword>
<dbReference type="InterPro" id="IPR044766">
    <property type="entry name" value="NPSN/SNAP25-like_N_SNARE"/>
</dbReference>
<dbReference type="InterPro" id="IPR006012">
    <property type="entry name" value="Syntaxin/epimorphin_CS"/>
</dbReference>
<evidence type="ECO:0000256" key="5">
    <source>
        <dbReference type="ARBA" id="ARBA00023136"/>
    </source>
</evidence>
<comment type="similarity">
    <text evidence="3">Belongs to the SNAP-25 family.</text>
</comment>
<reference evidence="8 9" key="1">
    <citation type="submission" date="2022-07" db="EMBL/GenBank/DDBJ databases">
        <title>Genome-wide signatures of adaptation to extreme environments.</title>
        <authorList>
            <person name="Cho C.H."/>
            <person name="Yoon H.S."/>
        </authorList>
    </citation>
    <scope>NUCLEOTIDE SEQUENCE [LARGE SCALE GENOMIC DNA]</scope>
    <source>
        <strain evidence="8 9">108.79 E11</strain>
    </source>
</reference>
<feature type="domain" description="T-SNARE coiled-coil homology" evidence="7">
    <location>
        <begin position="247"/>
        <end position="309"/>
    </location>
</feature>
<dbReference type="GO" id="GO:0005886">
    <property type="term" value="C:plasma membrane"/>
    <property type="evidence" value="ECO:0007669"/>
    <property type="project" value="TreeGrafter"/>
</dbReference>
<sequence length="309" mass="35809">MSFFLAQRKQLLDASHKPPTSRNNDDKIPRDAKKDTLTTNEWQTQTLQYAKQGTESAKRARKLAEEARMTGILTAEELSKQTEQLETVQDDVETIHRNLEDSEYVISEIEGGFFDNVLPFRKAPKVYKRMAAPAEKRRIEEAKKGIPGIDVEGMKTGKTDKNSTWTVVKNQERRRKPEDQKDSNFKNPFKYFWNWWSGTEWSATDAPQDSSNTMQQESLQQVHNTVEANEPSVTENLSHERLAPLVDKHLRKQDEELDRIGLAVKDMKEIALRMNAELSYQERIMDSLEVNVEDADHRLHGNLRRVNRI</sequence>
<dbReference type="GO" id="GO:0006886">
    <property type="term" value="P:intracellular protein transport"/>
    <property type="evidence" value="ECO:0007669"/>
    <property type="project" value="InterPro"/>
</dbReference>
<evidence type="ECO:0000256" key="3">
    <source>
        <dbReference type="ARBA" id="ARBA00009480"/>
    </source>
</evidence>
<organism evidence="8 9">
    <name type="scientific">Galdieria yellowstonensis</name>
    <dbReference type="NCBI Taxonomy" id="3028027"/>
    <lineage>
        <taxon>Eukaryota</taxon>
        <taxon>Rhodophyta</taxon>
        <taxon>Bangiophyceae</taxon>
        <taxon>Galdieriales</taxon>
        <taxon>Galdieriaceae</taxon>
        <taxon>Galdieria</taxon>
    </lineage>
</organism>
<feature type="compositionally biased region" description="Basic and acidic residues" evidence="6">
    <location>
        <begin position="23"/>
        <end position="36"/>
    </location>
</feature>
<evidence type="ECO:0000256" key="2">
    <source>
        <dbReference type="ARBA" id="ARBA00009063"/>
    </source>
</evidence>
<dbReference type="Gene3D" id="1.20.5.110">
    <property type="match status" value="2"/>
</dbReference>
<dbReference type="PANTHER" id="PTHR19305">
    <property type="entry name" value="SYNAPTOSOMAL ASSOCIATED PROTEIN"/>
    <property type="match status" value="1"/>
</dbReference>
<keyword evidence="5" id="KW-0472">Membrane</keyword>
<dbReference type="GO" id="GO:0005484">
    <property type="term" value="F:SNAP receptor activity"/>
    <property type="evidence" value="ECO:0007669"/>
    <property type="project" value="InterPro"/>
</dbReference>
<dbReference type="GO" id="GO:0031201">
    <property type="term" value="C:SNARE complex"/>
    <property type="evidence" value="ECO:0007669"/>
    <property type="project" value="InterPro"/>
</dbReference>
<evidence type="ECO:0000256" key="4">
    <source>
        <dbReference type="ARBA" id="ARBA00022448"/>
    </source>
</evidence>
<evidence type="ECO:0000256" key="6">
    <source>
        <dbReference type="SAM" id="MobiDB-lite"/>
    </source>
</evidence>
<dbReference type="PANTHER" id="PTHR19305:SF9">
    <property type="entry name" value="SYNAPTOSOMAL-ASSOCIATED PROTEIN 29"/>
    <property type="match status" value="1"/>
</dbReference>
<evidence type="ECO:0000256" key="1">
    <source>
        <dbReference type="ARBA" id="ARBA00004370"/>
    </source>
</evidence>
<dbReference type="PROSITE" id="PS50192">
    <property type="entry name" value="T_SNARE"/>
    <property type="match status" value="1"/>
</dbReference>
<protein>
    <recommendedName>
        <fullName evidence="7">t-SNARE coiled-coil homology domain-containing protein</fullName>
    </recommendedName>
</protein>
<name>A0AAV9II61_9RHOD</name>
<dbReference type="CDD" id="cd15861">
    <property type="entry name" value="SNARE_SNAP25N_23N_29N_SEC9N"/>
    <property type="match status" value="1"/>
</dbReference>
<dbReference type="SMART" id="SM00397">
    <property type="entry name" value="t_SNARE"/>
    <property type="match status" value="2"/>
</dbReference>
<comment type="caution">
    <text evidence="8">The sequence shown here is derived from an EMBL/GenBank/DDBJ whole genome shotgun (WGS) entry which is preliminary data.</text>
</comment>
<dbReference type="AlphaFoldDB" id="A0AAV9II61"/>
<comment type="similarity">
    <text evidence="2">Belongs to the syntaxin family.</text>
</comment>
<dbReference type="Proteomes" id="UP001300502">
    <property type="component" value="Unassembled WGS sequence"/>
</dbReference>
<evidence type="ECO:0000313" key="8">
    <source>
        <dbReference type="EMBL" id="KAK4527042.1"/>
    </source>
</evidence>
<gene>
    <name evidence="8" type="ORF">GAYE_SCF34G4963</name>
</gene>
<dbReference type="SUPFAM" id="SSF58038">
    <property type="entry name" value="SNARE fusion complex"/>
    <property type="match status" value="2"/>
</dbReference>
<dbReference type="CDD" id="cd15841">
    <property type="entry name" value="SNARE_Qc"/>
    <property type="match status" value="1"/>
</dbReference>
<dbReference type="PROSITE" id="PS00914">
    <property type="entry name" value="SYNTAXIN"/>
    <property type="match status" value="1"/>
</dbReference>
<dbReference type="InterPro" id="IPR000727">
    <property type="entry name" value="T_SNARE_dom"/>
</dbReference>
<accession>A0AAV9II61</accession>
<evidence type="ECO:0000259" key="7">
    <source>
        <dbReference type="PROSITE" id="PS50192"/>
    </source>
</evidence>
<evidence type="ECO:0000313" key="9">
    <source>
        <dbReference type="Proteomes" id="UP001300502"/>
    </source>
</evidence>
<keyword evidence="9" id="KW-1185">Reference proteome</keyword>